<keyword evidence="7" id="KW-1185">Reference proteome</keyword>
<evidence type="ECO:0000256" key="1">
    <source>
        <dbReference type="ARBA" id="ARBA00001946"/>
    </source>
</evidence>
<dbReference type="GO" id="GO:0016853">
    <property type="term" value="F:isomerase activity"/>
    <property type="evidence" value="ECO:0007669"/>
    <property type="project" value="UniProtKB-ARBA"/>
</dbReference>
<dbReference type="InterPro" id="IPR051121">
    <property type="entry name" value="FAH"/>
</dbReference>
<dbReference type="InterPro" id="IPR036663">
    <property type="entry name" value="Fumarylacetoacetase_C_sf"/>
</dbReference>
<evidence type="ECO:0000313" key="7">
    <source>
        <dbReference type="Proteomes" id="UP000575083"/>
    </source>
</evidence>
<comment type="caution">
    <text evidence="6">The sequence shown here is derived from an EMBL/GenBank/DDBJ whole genome shotgun (WGS) entry which is preliminary data.</text>
</comment>
<evidence type="ECO:0000256" key="3">
    <source>
        <dbReference type="ARBA" id="ARBA00022723"/>
    </source>
</evidence>
<dbReference type="GO" id="GO:0016787">
    <property type="term" value="F:hydrolase activity"/>
    <property type="evidence" value="ECO:0007669"/>
    <property type="project" value="UniProtKB-KW"/>
</dbReference>
<keyword evidence="3" id="KW-0479">Metal-binding</keyword>
<sequence length="299" mass="31836">MKLLRFQSSGRNGWAVCHPATGAWHGCTQGAPAYPGDVDQLLREGRTALDGAAATMARQPVVDLAAVQLLAPVARPAKIICVGLNYRDHTAESGFVQPAYPTLFARFNSSVIPHGAPLLHSPLSDSLDFEGELVAVIGTGGSRITREDALSHVLGYSVFNDASVREYQFKTPQWTMGKNFDGTGAFGPCLVTADELPPGARGLQLETRLNGQTVQSANTDDMVFDIESLIVTISEAITLEAGDLIVAGTPAGIGHAREPRLYMKPGDTCEVEIERIGLLRNPVQSQHASAPRPSEPAIA</sequence>
<evidence type="ECO:0000259" key="5">
    <source>
        <dbReference type="Pfam" id="PF01557"/>
    </source>
</evidence>
<dbReference type="GO" id="GO:0046872">
    <property type="term" value="F:metal ion binding"/>
    <property type="evidence" value="ECO:0007669"/>
    <property type="project" value="UniProtKB-KW"/>
</dbReference>
<comment type="similarity">
    <text evidence="2">Belongs to the FAH family.</text>
</comment>
<dbReference type="FunFam" id="3.90.850.10:FF:000002">
    <property type="entry name" value="2-hydroxyhepta-2,4-diene-1,7-dioate isomerase"/>
    <property type="match status" value="1"/>
</dbReference>
<dbReference type="Proteomes" id="UP000575083">
    <property type="component" value="Unassembled WGS sequence"/>
</dbReference>
<dbReference type="SUPFAM" id="SSF56529">
    <property type="entry name" value="FAH"/>
    <property type="match status" value="1"/>
</dbReference>
<feature type="domain" description="Fumarylacetoacetase-like C-terminal" evidence="5">
    <location>
        <begin position="78"/>
        <end position="284"/>
    </location>
</feature>
<evidence type="ECO:0000313" key="6">
    <source>
        <dbReference type="EMBL" id="MBB6557609.1"/>
    </source>
</evidence>
<dbReference type="InterPro" id="IPR011234">
    <property type="entry name" value="Fumarylacetoacetase-like_C"/>
</dbReference>
<dbReference type="Gene3D" id="3.90.850.10">
    <property type="entry name" value="Fumarylacetoacetase-like, C-terminal domain"/>
    <property type="match status" value="1"/>
</dbReference>
<organism evidence="6 7">
    <name type="scientific">Acidovorax soli</name>
    <dbReference type="NCBI Taxonomy" id="592050"/>
    <lineage>
        <taxon>Bacteria</taxon>
        <taxon>Pseudomonadati</taxon>
        <taxon>Pseudomonadota</taxon>
        <taxon>Betaproteobacteria</taxon>
        <taxon>Burkholderiales</taxon>
        <taxon>Comamonadaceae</taxon>
        <taxon>Acidovorax</taxon>
    </lineage>
</organism>
<proteinExistence type="inferred from homology"/>
<evidence type="ECO:0000256" key="4">
    <source>
        <dbReference type="ARBA" id="ARBA00022801"/>
    </source>
</evidence>
<keyword evidence="4" id="KW-0378">Hydrolase</keyword>
<dbReference type="GO" id="GO:0019752">
    <property type="term" value="P:carboxylic acid metabolic process"/>
    <property type="evidence" value="ECO:0007669"/>
    <property type="project" value="UniProtKB-ARBA"/>
</dbReference>
<protein>
    <submittedName>
        <fullName evidence="6">2-keto-4-pentenoate hydratase/2-oxohepta-3-ene-1,7-dioic acid hydratase in catechol pathway</fullName>
    </submittedName>
</protein>
<dbReference type="PANTHER" id="PTHR42796:SF4">
    <property type="entry name" value="FUMARYLACETOACETATE HYDROLASE DOMAIN-CONTAINING PROTEIN 2A"/>
    <property type="match status" value="1"/>
</dbReference>
<name>A0A7X0U7E3_9BURK</name>
<dbReference type="PANTHER" id="PTHR42796">
    <property type="entry name" value="FUMARYLACETOACETATE HYDROLASE DOMAIN-CONTAINING PROTEIN 2A-RELATED"/>
    <property type="match status" value="1"/>
</dbReference>
<reference evidence="6 7" key="1">
    <citation type="submission" date="2020-08" db="EMBL/GenBank/DDBJ databases">
        <title>Functional genomics of gut bacteria from endangered species of beetles.</title>
        <authorList>
            <person name="Carlos-Shanley C."/>
        </authorList>
    </citation>
    <scope>NUCLEOTIDE SEQUENCE [LARGE SCALE GENOMIC DNA]</scope>
    <source>
        <strain evidence="6 7">S00198</strain>
    </source>
</reference>
<dbReference type="EMBL" id="JACHLK010000001">
    <property type="protein sequence ID" value="MBB6557609.1"/>
    <property type="molecule type" value="Genomic_DNA"/>
</dbReference>
<dbReference type="RefSeq" id="WP_184855053.1">
    <property type="nucleotide sequence ID" value="NZ_JACHLK010000001.1"/>
</dbReference>
<comment type="cofactor">
    <cofactor evidence="1">
        <name>Mg(2+)</name>
        <dbReference type="ChEBI" id="CHEBI:18420"/>
    </cofactor>
</comment>
<gene>
    <name evidence="6" type="ORF">HNP48_000273</name>
</gene>
<dbReference type="Pfam" id="PF01557">
    <property type="entry name" value="FAA_hydrolase"/>
    <property type="match status" value="1"/>
</dbReference>
<evidence type="ECO:0000256" key="2">
    <source>
        <dbReference type="ARBA" id="ARBA00010211"/>
    </source>
</evidence>
<accession>A0A7X0U7E3</accession>
<dbReference type="AlphaFoldDB" id="A0A7X0U7E3"/>